<evidence type="ECO:0000313" key="4">
    <source>
        <dbReference type="Proteomes" id="UP000681967"/>
    </source>
</evidence>
<protein>
    <recommendedName>
        <fullName evidence="5">F-box domain-containing protein</fullName>
    </recommendedName>
</protein>
<dbReference type="EMBL" id="CAJOBH010111222">
    <property type="protein sequence ID" value="CAF4662127.1"/>
    <property type="molecule type" value="Genomic_DNA"/>
</dbReference>
<evidence type="ECO:0000313" key="2">
    <source>
        <dbReference type="EMBL" id="CAF4683426.1"/>
    </source>
</evidence>
<dbReference type="AlphaFoldDB" id="A0A8S2ZWW3"/>
<organism evidence="1 4">
    <name type="scientific">Rotaria magnacalcarata</name>
    <dbReference type="NCBI Taxonomy" id="392030"/>
    <lineage>
        <taxon>Eukaryota</taxon>
        <taxon>Metazoa</taxon>
        <taxon>Spiralia</taxon>
        <taxon>Gnathifera</taxon>
        <taxon>Rotifera</taxon>
        <taxon>Eurotatoria</taxon>
        <taxon>Bdelloidea</taxon>
        <taxon>Philodinida</taxon>
        <taxon>Philodinidae</taxon>
        <taxon>Rotaria</taxon>
    </lineage>
</organism>
<dbReference type="EMBL" id="CAJOBJ010336861">
    <property type="protein sequence ID" value="CAF5190010.1"/>
    <property type="molecule type" value="Genomic_DNA"/>
</dbReference>
<name>A0A8S2ZWW3_9BILA</name>
<reference evidence="1" key="1">
    <citation type="submission" date="2021-02" db="EMBL/GenBank/DDBJ databases">
        <authorList>
            <person name="Nowell W R."/>
        </authorList>
    </citation>
    <scope>NUCLEOTIDE SEQUENCE</scope>
</reference>
<dbReference type="Proteomes" id="UP000676336">
    <property type="component" value="Unassembled WGS sequence"/>
</dbReference>
<comment type="caution">
    <text evidence="1">The sequence shown here is derived from an EMBL/GenBank/DDBJ whole genome shotgun (WGS) entry which is preliminary data.</text>
</comment>
<evidence type="ECO:0000313" key="3">
    <source>
        <dbReference type="EMBL" id="CAF5190010.1"/>
    </source>
</evidence>
<proteinExistence type="predicted"/>
<dbReference type="EMBL" id="CAJOBI010122101">
    <property type="protein sequence ID" value="CAF4683426.1"/>
    <property type="molecule type" value="Genomic_DNA"/>
</dbReference>
<gene>
    <name evidence="1" type="ORF">BYL167_LOCUS42632</name>
    <name evidence="3" type="ORF">GIL414_LOCUS72648</name>
    <name evidence="2" type="ORF">SMN809_LOCUS42376</name>
</gene>
<accession>A0A8S2ZWW3</accession>
<dbReference type="Proteomes" id="UP000681967">
    <property type="component" value="Unassembled WGS sequence"/>
</dbReference>
<evidence type="ECO:0008006" key="5">
    <source>
        <dbReference type="Google" id="ProtNLM"/>
    </source>
</evidence>
<evidence type="ECO:0000313" key="1">
    <source>
        <dbReference type="EMBL" id="CAF4662127.1"/>
    </source>
</evidence>
<dbReference type="Proteomes" id="UP000681720">
    <property type="component" value="Unassembled WGS sequence"/>
</dbReference>
<sequence length="138" mass="15767">MLILHFRLRWNIGSHSAILTSILPFDGPNTYCCTSGHKLQTRLVSSSTSTINHCPDNVTNSLDIPHEILLIICRYMTPCDVLRSFYTPTTRQSHIHRLIATYYTKIKLDTDTFEDCGYLFKLLLDSNHPLRPASLTLT</sequence>